<organism evidence="1 2">
    <name type="scientific">Diploptera punctata</name>
    <name type="common">Pacific beetle cockroach</name>
    <dbReference type="NCBI Taxonomy" id="6984"/>
    <lineage>
        <taxon>Eukaryota</taxon>
        <taxon>Metazoa</taxon>
        <taxon>Ecdysozoa</taxon>
        <taxon>Arthropoda</taxon>
        <taxon>Hexapoda</taxon>
        <taxon>Insecta</taxon>
        <taxon>Pterygota</taxon>
        <taxon>Neoptera</taxon>
        <taxon>Polyneoptera</taxon>
        <taxon>Dictyoptera</taxon>
        <taxon>Blattodea</taxon>
        <taxon>Blaberoidea</taxon>
        <taxon>Blaberidae</taxon>
        <taxon>Diplopterinae</taxon>
        <taxon>Diploptera</taxon>
    </lineage>
</organism>
<dbReference type="EMBL" id="JASPKZ010003448">
    <property type="protein sequence ID" value="KAJ9593312.1"/>
    <property type="molecule type" value="Genomic_DNA"/>
</dbReference>
<sequence length="54" mass="6262">ESLQNSIYCFSIPTCITHPSRELTNTTIELSLPCPSLYMLPLVIYYETFQYVVE</sequence>
<feature type="non-terminal residue" evidence="1">
    <location>
        <position position="54"/>
    </location>
</feature>
<feature type="non-terminal residue" evidence="1">
    <location>
        <position position="1"/>
    </location>
</feature>
<proteinExistence type="predicted"/>
<reference evidence="1" key="2">
    <citation type="submission" date="2023-05" db="EMBL/GenBank/DDBJ databases">
        <authorList>
            <person name="Fouks B."/>
        </authorList>
    </citation>
    <scope>NUCLEOTIDE SEQUENCE</scope>
    <source>
        <strain evidence="1">Stay&amp;Tobe</strain>
        <tissue evidence="1">Testes</tissue>
    </source>
</reference>
<name>A0AAD8A7T3_DIPPU</name>
<evidence type="ECO:0000313" key="1">
    <source>
        <dbReference type="EMBL" id="KAJ9593312.1"/>
    </source>
</evidence>
<dbReference type="Proteomes" id="UP001233999">
    <property type="component" value="Unassembled WGS sequence"/>
</dbReference>
<protein>
    <submittedName>
        <fullName evidence="1">Uncharacterized protein</fullName>
    </submittedName>
</protein>
<keyword evidence="2" id="KW-1185">Reference proteome</keyword>
<comment type="caution">
    <text evidence="1">The sequence shown here is derived from an EMBL/GenBank/DDBJ whole genome shotgun (WGS) entry which is preliminary data.</text>
</comment>
<accession>A0AAD8A7T3</accession>
<evidence type="ECO:0000313" key="2">
    <source>
        <dbReference type="Proteomes" id="UP001233999"/>
    </source>
</evidence>
<gene>
    <name evidence="1" type="ORF">L9F63_015132</name>
</gene>
<reference evidence="1" key="1">
    <citation type="journal article" date="2023" name="IScience">
        <title>Live-bearing cockroach genome reveals convergent evolutionary mechanisms linked to viviparity in insects and beyond.</title>
        <authorList>
            <person name="Fouks B."/>
            <person name="Harrison M.C."/>
            <person name="Mikhailova A.A."/>
            <person name="Marchal E."/>
            <person name="English S."/>
            <person name="Carruthers M."/>
            <person name="Jennings E.C."/>
            <person name="Chiamaka E.L."/>
            <person name="Frigard R.A."/>
            <person name="Pippel M."/>
            <person name="Attardo G.M."/>
            <person name="Benoit J.B."/>
            <person name="Bornberg-Bauer E."/>
            <person name="Tobe S.S."/>
        </authorList>
    </citation>
    <scope>NUCLEOTIDE SEQUENCE</scope>
    <source>
        <strain evidence="1">Stay&amp;Tobe</strain>
    </source>
</reference>
<dbReference type="AlphaFoldDB" id="A0AAD8A7T3"/>